<dbReference type="Gene3D" id="2.130.10.10">
    <property type="entry name" value="YVTN repeat-like/Quinoprotein amine dehydrogenase"/>
    <property type="match status" value="1"/>
</dbReference>
<dbReference type="PROSITE" id="PS50294">
    <property type="entry name" value="WD_REPEATS_REGION"/>
    <property type="match status" value="1"/>
</dbReference>
<feature type="repeat" description="WD" evidence="7">
    <location>
        <begin position="372"/>
        <end position="413"/>
    </location>
</feature>
<keyword evidence="1 7" id="KW-0853">WD repeat</keyword>
<dbReference type="InterPro" id="IPR001680">
    <property type="entry name" value="WD40_rpt"/>
</dbReference>
<dbReference type="SMART" id="SM00320">
    <property type="entry name" value="WD40"/>
    <property type="match status" value="5"/>
</dbReference>
<feature type="compositionally biased region" description="Polar residues" evidence="8">
    <location>
        <begin position="686"/>
        <end position="698"/>
    </location>
</feature>
<feature type="compositionally biased region" description="Basic and acidic residues" evidence="8">
    <location>
        <begin position="549"/>
        <end position="560"/>
    </location>
</feature>
<dbReference type="SMART" id="SM01026">
    <property type="entry name" value="Beach"/>
    <property type="match status" value="1"/>
</dbReference>
<dbReference type="PROSITE" id="PS50197">
    <property type="entry name" value="BEACH"/>
    <property type="match status" value="1"/>
</dbReference>
<evidence type="ECO:0000313" key="11">
    <source>
        <dbReference type="EMBL" id="CAI8023122.1"/>
    </source>
</evidence>
<feature type="compositionally biased region" description="Basic and acidic residues" evidence="8">
    <location>
        <begin position="502"/>
        <end position="514"/>
    </location>
</feature>
<evidence type="ECO:0000259" key="10">
    <source>
        <dbReference type="PROSITE" id="PS50197"/>
    </source>
</evidence>
<organism evidence="11 12">
    <name type="scientific">Geodia barretti</name>
    <name type="common">Barrett's horny sponge</name>
    <dbReference type="NCBI Taxonomy" id="519541"/>
    <lineage>
        <taxon>Eukaryota</taxon>
        <taxon>Metazoa</taxon>
        <taxon>Porifera</taxon>
        <taxon>Demospongiae</taxon>
        <taxon>Heteroscleromorpha</taxon>
        <taxon>Tetractinellida</taxon>
        <taxon>Astrophorina</taxon>
        <taxon>Geodiidae</taxon>
        <taxon>Geodia</taxon>
    </lineage>
</organism>
<dbReference type="PROSITE" id="PS00678">
    <property type="entry name" value="WD_REPEATS_1"/>
    <property type="match status" value="1"/>
</dbReference>
<evidence type="ECO:0000259" key="9">
    <source>
        <dbReference type="PROSITE" id="PS50178"/>
    </source>
</evidence>
<reference evidence="11" key="1">
    <citation type="submission" date="2023-03" db="EMBL/GenBank/DDBJ databases">
        <authorList>
            <person name="Steffen K."/>
            <person name="Cardenas P."/>
        </authorList>
    </citation>
    <scope>NUCLEOTIDE SEQUENCE</scope>
</reference>
<evidence type="ECO:0000256" key="4">
    <source>
        <dbReference type="ARBA" id="ARBA00022771"/>
    </source>
</evidence>
<dbReference type="SUPFAM" id="SSF50978">
    <property type="entry name" value="WD40 repeat-like"/>
    <property type="match status" value="1"/>
</dbReference>
<dbReference type="CDD" id="cd06071">
    <property type="entry name" value="Beach"/>
    <property type="match status" value="1"/>
</dbReference>
<keyword evidence="12" id="KW-1185">Reference proteome</keyword>
<dbReference type="Proteomes" id="UP001174909">
    <property type="component" value="Unassembled WGS sequence"/>
</dbReference>
<dbReference type="Gene3D" id="1.10.1540.10">
    <property type="entry name" value="BEACH domain"/>
    <property type="match status" value="1"/>
</dbReference>
<evidence type="ECO:0000256" key="1">
    <source>
        <dbReference type="ARBA" id="ARBA00022574"/>
    </source>
</evidence>
<feature type="region of interest" description="Disordered" evidence="8">
    <location>
        <begin position="502"/>
        <end position="522"/>
    </location>
</feature>
<dbReference type="InterPro" id="IPR015943">
    <property type="entry name" value="WD40/YVTN_repeat-like_dom_sf"/>
</dbReference>
<dbReference type="InterPro" id="IPR013083">
    <property type="entry name" value="Znf_RING/FYVE/PHD"/>
</dbReference>
<dbReference type="SUPFAM" id="SSF57903">
    <property type="entry name" value="FYVE/PHD zinc finger"/>
    <property type="match status" value="1"/>
</dbReference>
<feature type="domain" description="BEACH" evidence="10">
    <location>
        <begin position="1"/>
        <end position="223"/>
    </location>
</feature>
<feature type="domain" description="FYVE-type" evidence="9">
    <location>
        <begin position="802"/>
        <end position="862"/>
    </location>
</feature>
<evidence type="ECO:0000256" key="6">
    <source>
        <dbReference type="PROSITE-ProRule" id="PRU00091"/>
    </source>
</evidence>
<dbReference type="PROSITE" id="PS50178">
    <property type="entry name" value="ZF_FYVE"/>
    <property type="match status" value="1"/>
</dbReference>
<keyword evidence="5" id="KW-0862">Zinc</keyword>
<dbReference type="InterPro" id="IPR046851">
    <property type="entry name" value="NBCH_WD40"/>
</dbReference>
<evidence type="ECO:0000256" key="3">
    <source>
        <dbReference type="ARBA" id="ARBA00022737"/>
    </source>
</evidence>
<dbReference type="PANTHER" id="PTHR46108:SF4">
    <property type="entry name" value="BLUE CHEESE"/>
    <property type="match status" value="1"/>
</dbReference>
<evidence type="ECO:0000256" key="5">
    <source>
        <dbReference type="ARBA" id="ARBA00022833"/>
    </source>
</evidence>
<dbReference type="InterPro" id="IPR011011">
    <property type="entry name" value="Znf_FYVE_PHD"/>
</dbReference>
<protein>
    <submittedName>
        <fullName evidence="11">WD repeat and FYVE domain-containing protein 3</fullName>
    </submittedName>
</protein>
<evidence type="ECO:0000256" key="8">
    <source>
        <dbReference type="SAM" id="MobiDB-lite"/>
    </source>
</evidence>
<feature type="region of interest" description="Disordered" evidence="8">
    <location>
        <begin position="535"/>
        <end position="714"/>
    </location>
</feature>
<keyword evidence="3" id="KW-0677">Repeat</keyword>
<dbReference type="SUPFAM" id="SSF81837">
    <property type="entry name" value="BEACH domain"/>
    <property type="match status" value="1"/>
</dbReference>
<dbReference type="InterPro" id="IPR036372">
    <property type="entry name" value="BEACH_dom_sf"/>
</dbReference>
<dbReference type="PANTHER" id="PTHR46108">
    <property type="entry name" value="BLUE CHEESE"/>
    <property type="match status" value="1"/>
</dbReference>
<dbReference type="Gene3D" id="3.30.40.10">
    <property type="entry name" value="Zinc/RING finger domain, C3HC4 (zinc finger)"/>
    <property type="match status" value="1"/>
</dbReference>
<evidence type="ECO:0000313" key="12">
    <source>
        <dbReference type="Proteomes" id="UP001174909"/>
    </source>
</evidence>
<dbReference type="Pfam" id="PF02138">
    <property type="entry name" value="Beach"/>
    <property type="match status" value="1"/>
</dbReference>
<feature type="compositionally biased region" description="Basic and acidic residues" evidence="8">
    <location>
        <begin position="585"/>
        <end position="610"/>
    </location>
</feature>
<dbReference type="InterPro" id="IPR019775">
    <property type="entry name" value="WD40_repeat_CS"/>
</dbReference>
<keyword evidence="4 6" id="KW-0863">Zinc-finger</keyword>
<dbReference type="PROSITE" id="PS50082">
    <property type="entry name" value="WD_REPEATS_2"/>
    <property type="match status" value="1"/>
</dbReference>
<dbReference type="AlphaFoldDB" id="A0AA35S5Y3"/>
<keyword evidence="2" id="KW-0479">Metal-binding</keyword>
<dbReference type="Pfam" id="PF20426">
    <property type="entry name" value="NBCH_WD40"/>
    <property type="match status" value="1"/>
</dbReference>
<comment type="caution">
    <text evidence="11">The sequence shown here is derived from an EMBL/GenBank/DDBJ whole genome shotgun (WGS) entry which is preliminary data.</text>
</comment>
<dbReference type="InterPro" id="IPR000306">
    <property type="entry name" value="Znf_FYVE"/>
</dbReference>
<dbReference type="InterPro" id="IPR000409">
    <property type="entry name" value="BEACH_dom"/>
</dbReference>
<evidence type="ECO:0000256" key="7">
    <source>
        <dbReference type="PROSITE-ProRule" id="PRU00221"/>
    </source>
</evidence>
<dbReference type="GO" id="GO:0008270">
    <property type="term" value="F:zinc ion binding"/>
    <property type="evidence" value="ECO:0007669"/>
    <property type="project" value="UniProtKB-KW"/>
</dbReference>
<dbReference type="InterPro" id="IPR017455">
    <property type="entry name" value="Znf_FYVE-rel"/>
</dbReference>
<dbReference type="InterPro" id="IPR051944">
    <property type="entry name" value="BEACH_domain_protein"/>
</dbReference>
<dbReference type="Pfam" id="PF01363">
    <property type="entry name" value="FYVE"/>
    <property type="match status" value="1"/>
</dbReference>
<sequence length="869" mass="97624">MGAQNSQRLKRFIERYNLTKEDPTGEGIPPFYYGTHYSSAMIVASYLIRMEPFTGHFIKLQGGHFDLADRLFHSIPLAWVSASCTNMADIKELIPEFFYLPEFLSNSNHFDLGTKQSGEPLGDVILPPWAKGCPIEFIRLHREALESDHVSAHLHEWIDLIFGYKQTGKEALRAHNVFHYLFYEGAVDIEKIDDPVKKGASISFIHNFGQMPKQLFKRPHPARKVFSYSATPSLSAPPVAMDTTRVFYKNLTQLMPSREPVKEIRGEVHHISLVGDRTLLALDRNKLPLPPLFSRYFMWGFPDRSARVASVEADKVVSVFENLHQGRILCSTMPHDNMLLTGGDSTIVCVWEMKNVGSRERSPVHLQLKHTLHGHTDSVTCIAASTAFNIIVSGSKDQTCIIWDINKMVFVRQLQEHTGPVTMAVISQSNGNIVSCTKSQICLWTVNGRLLASTTILITGNFSLLCCTVSEMFDWDQDNVIVTGSTDGIVRMWVVEYVKEGEHPQSPVKKKESNLDSPVASRPAALVQKMQRLLSQTEVPSGEGLEGARIAKTETGRQDDMSSANGMSSDSEDDVYSTPQNTTPESKRKQSDEGKDNPLYHTDLEQDTNRPIETTAPHNGLEDRGLPLPGALTEDGPLAKSDTLSVKTPDRTRSSSLRESSERETGAKKLRSRVSQHPCNIPIKTQIDTSESDGNTLGSEVRQAGQGPPSSPEVAHCLEEAKRRARELREKAGQWTRRLTLVHTLTMHTAMSRKDNDTPAAVTSLCISRDHRRLYVGDSRGRVFSWTVSDSQGGVMEHWLRDEAVDKCMKCSADFTFTERKHHCRDCGKIFCHRCSAYESEVKRLRIFKKVRVCEECYKNLRPKQSPKI</sequence>
<proteinExistence type="predicted"/>
<dbReference type="SMART" id="SM00064">
    <property type="entry name" value="FYVE"/>
    <property type="match status" value="1"/>
</dbReference>
<dbReference type="InterPro" id="IPR036322">
    <property type="entry name" value="WD40_repeat_dom_sf"/>
</dbReference>
<evidence type="ECO:0000256" key="2">
    <source>
        <dbReference type="ARBA" id="ARBA00022723"/>
    </source>
</evidence>
<accession>A0AA35S5Y3</accession>
<name>A0AA35S5Y3_GEOBA</name>
<gene>
    <name evidence="11" type="ORF">GBAR_LOCUS13540</name>
</gene>
<dbReference type="EMBL" id="CASHTH010001995">
    <property type="protein sequence ID" value="CAI8023122.1"/>
    <property type="molecule type" value="Genomic_DNA"/>
</dbReference>